<accession>A0A4Y8ICM6</accession>
<dbReference type="AlphaFoldDB" id="A0A4Y8ICM6"/>
<organism evidence="2 3">
    <name type="scientific">Filobacillus milosensis</name>
    <dbReference type="NCBI Taxonomy" id="94137"/>
    <lineage>
        <taxon>Bacteria</taxon>
        <taxon>Bacillati</taxon>
        <taxon>Bacillota</taxon>
        <taxon>Bacilli</taxon>
        <taxon>Bacillales</taxon>
        <taxon>Bacillaceae</taxon>
        <taxon>Filobacillus</taxon>
    </lineage>
</organism>
<dbReference type="InterPro" id="IPR036582">
    <property type="entry name" value="Mao_N_sf"/>
</dbReference>
<dbReference type="RefSeq" id="WP_134341398.1">
    <property type="nucleotide sequence ID" value="NZ_SOPW01000023.1"/>
</dbReference>
<dbReference type="OrthoDB" id="366502at2"/>
<dbReference type="Pfam" id="PF07833">
    <property type="entry name" value="Cu_amine_oxidN1"/>
    <property type="match status" value="1"/>
</dbReference>
<dbReference type="SUPFAM" id="SSF55383">
    <property type="entry name" value="Copper amine oxidase, domain N"/>
    <property type="match status" value="1"/>
</dbReference>
<dbReference type="InterPro" id="IPR012854">
    <property type="entry name" value="Cu_amine_oxidase-like_N"/>
</dbReference>
<evidence type="ECO:0000313" key="2">
    <source>
        <dbReference type="EMBL" id="TFB13665.1"/>
    </source>
</evidence>
<gene>
    <name evidence="2" type="ORF">E3U55_15520</name>
</gene>
<protein>
    <submittedName>
        <fullName evidence="2">Copper amine oxidase N-terminal domain-containing protein</fullName>
    </submittedName>
</protein>
<dbReference type="Gene3D" id="3.30.457.10">
    <property type="entry name" value="Copper amine oxidase-like, N-terminal domain"/>
    <property type="match status" value="1"/>
</dbReference>
<reference evidence="2 3" key="1">
    <citation type="submission" date="2019-03" db="EMBL/GenBank/DDBJ databases">
        <authorList>
            <person name="He R.-H."/>
        </authorList>
    </citation>
    <scope>NUCLEOTIDE SEQUENCE [LARGE SCALE GENOMIC DNA]</scope>
    <source>
        <strain evidence="3">SH 714</strain>
    </source>
</reference>
<dbReference type="EMBL" id="SOPW01000023">
    <property type="protein sequence ID" value="TFB13665.1"/>
    <property type="molecule type" value="Genomic_DNA"/>
</dbReference>
<evidence type="ECO:0000259" key="1">
    <source>
        <dbReference type="Pfam" id="PF07833"/>
    </source>
</evidence>
<comment type="caution">
    <text evidence="2">The sequence shown here is derived from an EMBL/GenBank/DDBJ whole genome shotgun (WGS) entry which is preliminary data.</text>
</comment>
<feature type="domain" description="Copper amine oxidase-like N-terminal" evidence="1">
    <location>
        <begin position="30"/>
        <end position="84"/>
    </location>
</feature>
<keyword evidence="3" id="KW-1185">Reference proteome</keyword>
<name>A0A4Y8ICM6_9BACI</name>
<sequence length="244" mass="28018">MKKVVSTVLVTMLLTVFVFIRTDATEVIMKKIEVAINNVKIFANGHEVSEDNFVYNGTTYVPLRAVSESLGMVVYYDGANGIINIEGENTNSQKVKIYAEIMNHYKRSGDLYEMLSDTSESLFLSSEGWNQTQSKQQFIKAQESLNKTIDFHNNLITITNKLEVKINNYNENLSSMDEIFSKGASAIDNYKKAFNQLDMYIETGKDSYFDNYLEYQNQGFYDALEAESISFDEYMKYYNKLLNS</sequence>
<dbReference type="Proteomes" id="UP000297975">
    <property type="component" value="Unassembled WGS sequence"/>
</dbReference>
<evidence type="ECO:0000313" key="3">
    <source>
        <dbReference type="Proteomes" id="UP000297975"/>
    </source>
</evidence>
<proteinExistence type="predicted"/>